<evidence type="ECO:0000256" key="3">
    <source>
        <dbReference type="ARBA" id="ARBA00008281"/>
    </source>
</evidence>
<evidence type="ECO:0000256" key="7">
    <source>
        <dbReference type="ARBA" id="ARBA00022779"/>
    </source>
</evidence>
<keyword evidence="12" id="KW-0966">Cell projection</keyword>
<dbReference type="GO" id="GO:0005886">
    <property type="term" value="C:plasma membrane"/>
    <property type="evidence" value="ECO:0007669"/>
    <property type="project" value="UniProtKB-SubCell"/>
</dbReference>
<dbReference type="EMBL" id="MCRI01000002">
    <property type="protein sequence ID" value="ODN67872.1"/>
    <property type="molecule type" value="Genomic_DNA"/>
</dbReference>
<keyword evidence="4" id="KW-1003">Cell membrane</keyword>
<name>A0A1E3GUY5_9GAMM</name>
<keyword evidence="10" id="KW-0997">Cell inner membrane</keyword>
<accession>A0A1E3GUY5</accession>
<evidence type="ECO:0000256" key="2">
    <source>
        <dbReference type="ARBA" id="ARBA00004162"/>
    </source>
</evidence>
<evidence type="ECO:0000313" key="12">
    <source>
        <dbReference type="EMBL" id="ODN67872.1"/>
    </source>
</evidence>
<dbReference type="GO" id="GO:0071978">
    <property type="term" value="P:bacterial-type flagellum-dependent swarming motility"/>
    <property type="evidence" value="ECO:0007669"/>
    <property type="project" value="TreeGrafter"/>
</dbReference>
<feature type="chain" id="PRO_5009128697" description="Flagellar protein FliL" evidence="11">
    <location>
        <begin position="23"/>
        <end position="135"/>
    </location>
</feature>
<evidence type="ECO:0000256" key="4">
    <source>
        <dbReference type="ARBA" id="ARBA00022475"/>
    </source>
</evidence>
<dbReference type="AlphaFoldDB" id="A0A1E3GUY5"/>
<feature type="signal peptide" evidence="11">
    <location>
        <begin position="1"/>
        <end position="22"/>
    </location>
</feature>
<comment type="similarity">
    <text evidence="3 10">Belongs to the FliL family.</text>
</comment>
<keyword evidence="12" id="KW-0282">Flagellum</keyword>
<reference evidence="12 13" key="1">
    <citation type="submission" date="2016-07" db="EMBL/GenBank/DDBJ databases">
        <title>Draft Genome Sequence of Methylophaga muralis Bur 1.</title>
        <authorList>
            <person name="Vasilenko O.V."/>
            <person name="Doronina N.V."/>
            <person name="Shmareva M.N."/>
            <person name="Tarlachkov S.V."/>
            <person name="Mustakhimov I."/>
            <person name="Trotsenko Y.A."/>
        </authorList>
    </citation>
    <scope>NUCLEOTIDE SEQUENCE [LARGE SCALE GENOMIC DNA]</scope>
    <source>
        <strain evidence="12 13">Bur 1</strain>
    </source>
</reference>
<proteinExistence type="inferred from homology"/>
<dbReference type="Proteomes" id="UP000094379">
    <property type="component" value="Unassembled WGS sequence"/>
</dbReference>
<keyword evidence="7 10" id="KW-0283">Flagellar rotation</keyword>
<comment type="subcellular location">
    <subcellularLocation>
        <location evidence="10">Cell inner membrane</location>
    </subcellularLocation>
    <subcellularLocation>
        <location evidence="2">Cell membrane</location>
        <topology evidence="2">Single-pass membrane protein</topology>
    </subcellularLocation>
</comment>
<evidence type="ECO:0000256" key="10">
    <source>
        <dbReference type="RuleBase" id="RU364125"/>
    </source>
</evidence>
<keyword evidence="5 10" id="KW-0145">Chemotaxis</keyword>
<dbReference type="RefSeq" id="WP_069294972.1">
    <property type="nucleotide sequence ID" value="NZ_MCRI01000002.1"/>
</dbReference>
<evidence type="ECO:0000256" key="6">
    <source>
        <dbReference type="ARBA" id="ARBA00022692"/>
    </source>
</evidence>
<dbReference type="PATRIC" id="fig|291169.3.peg.383"/>
<evidence type="ECO:0000256" key="5">
    <source>
        <dbReference type="ARBA" id="ARBA00022500"/>
    </source>
</evidence>
<organism evidence="12 13">
    <name type="scientific">Methylophaga muralis</name>
    <dbReference type="NCBI Taxonomy" id="291169"/>
    <lineage>
        <taxon>Bacteria</taxon>
        <taxon>Pseudomonadati</taxon>
        <taxon>Pseudomonadota</taxon>
        <taxon>Gammaproteobacteria</taxon>
        <taxon>Thiotrichales</taxon>
        <taxon>Piscirickettsiaceae</taxon>
        <taxon>Methylophaga</taxon>
    </lineage>
</organism>
<gene>
    <name evidence="12" type="ORF">A9E74_00378</name>
</gene>
<keyword evidence="9 10" id="KW-0472">Membrane</keyword>
<evidence type="ECO:0000256" key="11">
    <source>
        <dbReference type="SAM" id="SignalP"/>
    </source>
</evidence>
<dbReference type="GO" id="GO:0006935">
    <property type="term" value="P:chemotaxis"/>
    <property type="evidence" value="ECO:0007669"/>
    <property type="project" value="UniProtKB-KW"/>
</dbReference>
<keyword evidence="11" id="KW-0732">Signal</keyword>
<comment type="function">
    <text evidence="1 10">Controls the rotational direction of flagella during chemotaxis.</text>
</comment>
<keyword evidence="13" id="KW-1185">Reference proteome</keyword>
<dbReference type="Pfam" id="PF03748">
    <property type="entry name" value="FliL"/>
    <property type="match status" value="1"/>
</dbReference>
<evidence type="ECO:0000256" key="1">
    <source>
        <dbReference type="ARBA" id="ARBA00002254"/>
    </source>
</evidence>
<dbReference type="InterPro" id="IPR005503">
    <property type="entry name" value="FliL"/>
</dbReference>
<keyword evidence="12" id="KW-0969">Cilium</keyword>
<keyword evidence="8" id="KW-1133">Transmembrane helix</keyword>
<dbReference type="PANTHER" id="PTHR35091:SF2">
    <property type="entry name" value="FLAGELLAR PROTEIN FLIL"/>
    <property type="match status" value="1"/>
</dbReference>
<dbReference type="GO" id="GO:0009425">
    <property type="term" value="C:bacterial-type flagellum basal body"/>
    <property type="evidence" value="ECO:0007669"/>
    <property type="project" value="InterPro"/>
</dbReference>
<comment type="caution">
    <text evidence="12">The sequence shown here is derived from an EMBL/GenBank/DDBJ whole genome shotgun (WGS) entry which is preliminary data.</text>
</comment>
<evidence type="ECO:0000313" key="13">
    <source>
        <dbReference type="Proteomes" id="UP000094379"/>
    </source>
</evidence>
<keyword evidence="6" id="KW-0812">Transmembrane</keyword>
<dbReference type="PANTHER" id="PTHR35091">
    <property type="entry name" value="FLAGELLAR PROTEIN FLIL"/>
    <property type="match status" value="1"/>
</dbReference>
<evidence type="ECO:0000256" key="8">
    <source>
        <dbReference type="ARBA" id="ARBA00022989"/>
    </source>
</evidence>
<dbReference type="STRING" id="291169.A9E74_00378"/>
<sequence length="135" mass="15385">MNILLNALIITLLSLNSFATYAGGGQSTQPLYYVIEEPFTINFLRQSDEKARYLQIKVALMSKDQSILSSADSNLPMIQDTLRVLFAEQNMETVKSLDGRSELQQKAYERIKAIFEEETGNSNLEAVYFTTFLWQ</sequence>
<evidence type="ECO:0000256" key="9">
    <source>
        <dbReference type="ARBA" id="ARBA00023136"/>
    </source>
</evidence>
<protein>
    <recommendedName>
        <fullName evidence="10">Flagellar protein FliL</fullName>
    </recommendedName>
</protein>